<dbReference type="RefSeq" id="WP_329412434.1">
    <property type="nucleotide sequence ID" value="NZ_CP109441.1"/>
</dbReference>
<dbReference type="SUPFAM" id="SSF52540">
    <property type="entry name" value="P-loop containing nucleoside triphosphate hydrolases"/>
    <property type="match status" value="1"/>
</dbReference>
<sequence length="1459" mass="160927">MGGRVALVVGSECAALPRLGFTDDLATGLYTELRELGGWQPATGTDGPLLDPTIDELVCAVDEAFDTASNRQATLLISFVGHGITTAAENFYLLAHDSPQLPKLRNAFHLTQEIQERLNSAATLDGLIVLIDACETGEGVRGAARRWPEASGPNGRVELLVATGNGPAYFGCFTRTIITTFGKGVPHGGESLLPSDLVQPLRHCPALEPQSFSYTSGIRTASSDPGLWLVPNAARREDAVSGTAAAGFIDQLINGLVISEPLRERLTQVVDAGEARLRGVLGPAGCGKSTLLATLIRPGWVDTLPIKAEYVTAAIFLDVTSSMESFTAELAQQLGSRLDGFKAATRMVEFDLAEQDSRGLDLFEIRILQPLARLRSSKPVHILVDGLDQPKRGSRALLSYAVAELTRRPQLAHVHLIVGIREGTGIENSPRLAHMRRIELPAPTTSDIANTVAAARGHTAHTNWREWIDSLLHQTPTGGWLLARLLMEIRSDITSSDLERGIGIDTLVSRRVRDIVDNADSTTGAAVYALLGILVAAGAGPVLPLELLERGMEFLGIELSTNRVRDLIVRLGVLVSRGRPGTEGETLGLAHNAFRRSLMVAGQPEWRRDAHRALADAIELDAGSSTPAPQITDYARRSAVRHYLGYRDSAAAMAFLERLTTPRAADNRDLWAAWIPSFESAAGPDHSDTLTARNNLAFWRGESGDLATAITEHQELLAERIRALGADDPGTLTIRTNLARWHGESGDFPTAVAEFAQLVADRTRLLGVDDPATLRTRGDLAHFRAEQGETAQAITDFQQLHADRLRVLGPDHPDTLTARYELAYWRGESGDLDAAIIELHQLLVDQQRISGTADPAFFKTRHHLTQLHAESGDHVRAIAEFQQLLAEQERVLGPDHPHTLITRNDIARWRGVSGDHASAIAEFQQLLTDRTRILGPDHPHTLRTRNSIAYWRGESGEHRRAIGEFRQLIEDERRILGLDHPLTLKSRHNLAHLYGEIGHYPTAVAEFEQVLPARIRVLGADNPHTLRTRHELAFWRGESGNPATAVLEYQQLLADRQRVLPIDHPDTLRTRHAVAYWRGESGDPAAAVAEYRLLLRDQLAILGPRHPETLSTRHCLAFFLGQSGRIGAAVTEYEQLLDDERKVLGPLHPETLHTWHRLALWRGESGNTAVALADLEELLPVRLRILGPDHPDTLRTRHNLAKWRGEAGQYATAIAEYAELLDDRRRILGADHHDTLTTLHNLAYWRGESGDPAAAVIEFEHLLVDRERVLGPDHPDTLRTRANLAHYRAESGDIATALPEFEDVLVNRIRVHGPEHPNTFRTRHDLACWLGAQGDPPIAVERLELLLTDRVRVLGDDHPDTLLNRNELARWRCESGDPQSAVRDFEQLLTDEYRIFGRSHPRTLSTRFHLAHARASAGDTDTAATEYIELLADQLRVLGPDHPDTRRTRAACPNGKPQS</sequence>
<organism evidence="4 5">
    <name type="scientific">Nocardia vinacea</name>
    <dbReference type="NCBI Taxonomy" id="96468"/>
    <lineage>
        <taxon>Bacteria</taxon>
        <taxon>Bacillati</taxon>
        <taxon>Actinomycetota</taxon>
        <taxon>Actinomycetes</taxon>
        <taxon>Mycobacteriales</taxon>
        <taxon>Nocardiaceae</taxon>
        <taxon>Nocardia</taxon>
    </lineage>
</organism>
<gene>
    <name evidence="4" type="ORF">OG563_07890</name>
</gene>
<dbReference type="Proteomes" id="UP001432062">
    <property type="component" value="Chromosome"/>
</dbReference>
<dbReference type="Pfam" id="PF13374">
    <property type="entry name" value="TPR_10"/>
    <property type="match status" value="3"/>
</dbReference>
<dbReference type="Gene3D" id="1.25.40.10">
    <property type="entry name" value="Tetratricopeptide repeat domain"/>
    <property type="match status" value="4"/>
</dbReference>
<dbReference type="SUPFAM" id="SSF48452">
    <property type="entry name" value="TPR-like"/>
    <property type="match status" value="7"/>
</dbReference>
<evidence type="ECO:0000259" key="3">
    <source>
        <dbReference type="Pfam" id="PF24883"/>
    </source>
</evidence>
<dbReference type="Pfam" id="PF13424">
    <property type="entry name" value="TPR_12"/>
    <property type="match status" value="4"/>
</dbReference>
<feature type="domain" description="Nephrocystin 3-like N-terminal" evidence="3">
    <location>
        <begin position="277"/>
        <end position="409"/>
    </location>
</feature>
<name>A0ABZ1Z1X0_9NOCA</name>
<keyword evidence="1" id="KW-0677">Repeat</keyword>
<dbReference type="Pfam" id="PF24883">
    <property type="entry name" value="NPHP3_N"/>
    <property type="match status" value="1"/>
</dbReference>
<dbReference type="PANTHER" id="PTHR46082:SF6">
    <property type="entry name" value="AAA+ ATPASE DOMAIN-CONTAINING PROTEIN-RELATED"/>
    <property type="match status" value="1"/>
</dbReference>
<feature type="region of interest" description="Disordered" evidence="2">
    <location>
        <begin position="1439"/>
        <end position="1459"/>
    </location>
</feature>
<evidence type="ECO:0000313" key="4">
    <source>
        <dbReference type="EMBL" id="WUV48112.1"/>
    </source>
</evidence>
<keyword evidence="5" id="KW-1185">Reference proteome</keyword>
<evidence type="ECO:0000313" key="5">
    <source>
        <dbReference type="Proteomes" id="UP001432062"/>
    </source>
</evidence>
<dbReference type="PANTHER" id="PTHR46082">
    <property type="entry name" value="ATP/GTP-BINDING PROTEIN-RELATED"/>
    <property type="match status" value="1"/>
</dbReference>
<dbReference type="InterPro" id="IPR056884">
    <property type="entry name" value="NPHP3-like_N"/>
</dbReference>
<protein>
    <submittedName>
        <fullName evidence="4">Tetratricopeptide repeat protein</fullName>
    </submittedName>
</protein>
<reference evidence="4" key="1">
    <citation type="submission" date="2022-10" db="EMBL/GenBank/DDBJ databases">
        <title>The complete genomes of actinobacterial strains from the NBC collection.</title>
        <authorList>
            <person name="Joergensen T.S."/>
            <person name="Alvarez Arevalo M."/>
            <person name="Sterndorff E.B."/>
            <person name="Faurdal D."/>
            <person name="Vuksanovic O."/>
            <person name="Mourched A.-S."/>
            <person name="Charusanti P."/>
            <person name="Shaw S."/>
            <person name="Blin K."/>
            <person name="Weber T."/>
        </authorList>
    </citation>
    <scope>NUCLEOTIDE SEQUENCE</scope>
    <source>
        <strain evidence="4">NBC_01482</strain>
    </source>
</reference>
<evidence type="ECO:0000256" key="1">
    <source>
        <dbReference type="ARBA" id="ARBA00022737"/>
    </source>
</evidence>
<dbReference type="InterPro" id="IPR053137">
    <property type="entry name" value="NLR-like"/>
</dbReference>
<proteinExistence type="predicted"/>
<dbReference type="Gene3D" id="3.40.50.300">
    <property type="entry name" value="P-loop containing nucleotide triphosphate hydrolases"/>
    <property type="match status" value="1"/>
</dbReference>
<dbReference type="EMBL" id="CP109441">
    <property type="protein sequence ID" value="WUV48112.1"/>
    <property type="molecule type" value="Genomic_DNA"/>
</dbReference>
<dbReference type="InterPro" id="IPR027417">
    <property type="entry name" value="P-loop_NTPase"/>
</dbReference>
<accession>A0ABZ1Z1X0</accession>
<evidence type="ECO:0000256" key="2">
    <source>
        <dbReference type="SAM" id="MobiDB-lite"/>
    </source>
</evidence>
<dbReference type="InterPro" id="IPR011990">
    <property type="entry name" value="TPR-like_helical_dom_sf"/>
</dbReference>